<dbReference type="NCBIfam" id="NF045479">
    <property type="entry name" value="FRAT_87_prot"/>
    <property type="match status" value="1"/>
</dbReference>
<accession>A0A1U7NIQ6</accession>
<name>A0A1U7NIQ6_9FIRM</name>
<gene>
    <name evidence="1" type="ORF">BO222_01370</name>
</gene>
<evidence type="ECO:0000313" key="2">
    <source>
        <dbReference type="Proteomes" id="UP000186341"/>
    </source>
</evidence>
<keyword evidence="2" id="KW-1185">Reference proteome</keyword>
<dbReference type="RefSeq" id="WP_075817706.1">
    <property type="nucleotide sequence ID" value="NZ_CAJUTZ010000073.1"/>
</dbReference>
<organism evidence="1 2">
    <name type="scientific">Ileibacterium valens</name>
    <dbReference type="NCBI Taxonomy" id="1862668"/>
    <lineage>
        <taxon>Bacteria</taxon>
        <taxon>Bacillati</taxon>
        <taxon>Bacillota</taxon>
        <taxon>Erysipelotrichia</taxon>
        <taxon>Erysipelotrichales</taxon>
        <taxon>Erysipelotrichaceae</taxon>
        <taxon>Ileibacterium</taxon>
    </lineage>
</organism>
<sequence>MENNLTRIKNEPVRSIEKWITYLKENMQNEPGEKMLLEKLSHRFTKEQDLNANDLLYWLYESIYTSMGWRKRHIEEGELAKAAAELDEIEAAGKAVSLLKPLTAPLKA</sequence>
<reference evidence="1 2" key="1">
    <citation type="submission" date="2016-11" db="EMBL/GenBank/DDBJ databases">
        <title>Description of two novel members of the family Erysipelotrichaceae: Ileibacterium lipovorans gen. nov., sp. nov. and Dubosiella newyorkensis, gen. nov., sp. nov.</title>
        <authorList>
            <person name="Cox L.M."/>
            <person name="Sohn J."/>
            <person name="Tyrrell K.L."/>
            <person name="Citron D.M."/>
            <person name="Lawson P.A."/>
            <person name="Patel N.B."/>
            <person name="Iizumi T."/>
            <person name="Perez-Perez G.I."/>
            <person name="Goldstein E.J."/>
            <person name="Blaser M.J."/>
        </authorList>
    </citation>
    <scope>NUCLEOTIDE SEQUENCE [LARGE SCALE GENOMIC DNA]</scope>
    <source>
        <strain evidence="1 2">NYU-BL-A3</strain>
    </source>
</reference>
<evidence type="ECO:0000313" key="1">
    <source>
        <dbReference type="EMBL" id="OLU42567.1"/>
    </source>
</evidence>
<proteinExistence type="predicted"/>
<comment type="caution">
    <text evidence="1">The sequence shown here is derived from an EMBL/GenBank/DDBJ whole genome shotgun (WGS) entry which is preliminary data.</text>
</comment>
<dbReference type="Proteomes" id="UP000186341">
    <property type="component" value="Unassembled WGS sequence"/>
</dbReference>
<dbReference type="AlphaFoldDB" id="A0A1U7NIQ6"/>
<dbReference type="GeneID" id="82201893"/>
<protein>
    <submittedName>
        <fullName evidence="1">Uncharacterized protein</fullName>
    </submittedName>
</protein>
<dbReference type="EMBL" id="MPJW01000050">
    <property type="protein sequence ID" value="OLU42567.1"/>
    <property type="molecule type" value="Genomic_DNA"/>
</dbReference>